<dbReference type="InterPro" id="IPR036236">
    <property type="entry name" value="Znf_C2H2_sf"/>
</dbReference>
<evidence type="ECO:0000256" key="2">
    <source>
        <dbReference type="SAM" id="MobiDB-lite"/>
    </source>
</evidence>
<dbReference type="AlphaFoldDB" id="D8Q2H5"/>
<dbReference type="GeneID" id="9592846"/>
<accession>D8Q2H5</accession>
<feature type="region of interest" description="Disordered" evidence="2">
    <location>
        <begin position="175"/>
        <end position="198"/>
    </location>
</feature>
<dbReference type="Gene3D" id="3.30.160.60">
    <property type="entry name" value="Classic Zinc Finger"/>
    <property type="match status" value="1"/>
</dbReference>
<evidence type="ECO:0000313" key="4">
    <source>
        <dbReference type="EMBL" id="EFI98121.1"/>
    </source>
</evidence>
<evidence type="ECO:0000313" key="5">
    <source>
        <dbReference type="Proteomes" id="UP000007431"/>
    </source>
</evidence>
<feature type="domain" description="C2H2-type" evidence="3">
    <location>
        <begin position="194"/>
        <end position="221"/>
    </location>
</feature>
<dbReference type="PROSITE" id="PS50157">
    <property type="entry name" value="ZINC_FINGER_C2H2_2"/>
    <property type="match status" value="2"/>
</dbReference>
<dbReference type="GO" id="GO:0008270">
    <property type="term" value="F:zinc ion binding"/>
    <property type="evidence" value="ECO:0007669"/>
    <property type="project" value="UniProtKB-KW"/>
</dbReference>
<dbReference type="Proteomes" id="UP000007431">
    <property type="component" value="Unassembled WGS sequence"/>
</dbReference>
<dbReference type="InParanoid" id="D8Q2H5"/>
<dbReference type="SUPFAM" id="SSF57667">
    <property type="entry name" value="beta-beta-alpha zinc fingers"/>
    <property type="match status" value="1"/>
</dbReference>
<dbReference type="SMART" id="SM00355">
    <property type="entry name" value="ZnF_C2H2"/>
    <property type="match status" value="2"/>
</dbReference>
<feature type="domain" description="C2H2-type" evidence="3">
    <location>
        <begin position="222"/>
        <end position="252"/>
    </location>
</feature>
<dbReference type="VEuPathDB" id="FungiDB:SCHCODRAFT_02242043"/>
<evidence type="ECO:0000259" key="3">
    <source>
        <dbReference type="PROSITE" id="PS50157"/>
    </source>
</evidence>
<keyword evidence="1" id="KW-0863">Zinc-finger</keyword>
<gene>
    <name evidence="4" type="ORF">SCHCODRAFT_108605</name>
</gene>
<dbReference type="eggNOG" id="ENOG502T7X2">
    <property type="taxonomic scope" value="Eukaryota"/>
</dbReference>
<dbReference type="PROSITE" id="PS00028">
    <property type="entry name" value="ZINC_FINGER_C2H2_1"/>
    <property type="match status" value="2"/>
</dbReference>
<sequence>MESELSHSWPETLYPPTTGDNEIGGSQALVARGDVDTRHWAPVNNDSEPARTPSPEMFVGGFVFELLESNSSLPTNEIELGFESTIGAHRIPNTRYTPTENISFPTPQIPSSTALIVQPSPIAHTPCGAVAVSSGVAMEMGAYHSGFGPTLGAYPGEVSFDNEDQLHWREVGSTAHTNASMRRRRPGHEPHPSRTCPRCHRSFTRTHNYRDHIRRHQDEGNFRCSKPGCSSRFNTRNGLRSHLQRIHHDPTRL</sequence>
<reference evidence="4 5" key="1">
    <citation type="journal article" date="2010" name="Nat. Biotechnol.">
        <title>Genome sequence of the model mushroom Schizophyllum commune.</title>
        <authorList>
            <person name="Ohm R.A."/>
            <person name="de Jong J.F."/>
            <person name="Lugones L.G."/>
            <person name="Aerts A."/>
            <person name="Kothe E."/>
            <person name="Stajich J.E."/>
            <person name="de Vries R.P."/>
            <person name="Record E."/>
            <person name="Levasseur A."/>
            <person name="Baker S.E."/>
            <person name="Bartholomew K.A."/>
            <person name="Coutinho P.M."/>
            <person name="Erdmann S."/>
            <person name="Fowler T.J."/>
            <person name="Gathman A.C."/>
            <person name="Lombard V."/>
            <person name="Henrissat B."/>
            <person name="Knabe N."/>
            <person name="Kuees U."/>
            <person name="Lilly W.W."/>
            <person name="Lindquist E."/>
            <person name="Lucas S."/>
            <person name="Magnuson J.K."/>
            <person name="Piumi F."/>
            <person name="Raudaskoski M."/>
            <person name="Salamov A."/>
            <person name="Schmutz J."/>
            <person name="Schwarze F.W.M.R."/>
            <person name="vanKuyk P.A."/>
            <person name="Horton J.S."/>
            <person name="Grigoriev I.V."/>
            <person name="Woesten H.A.B."/>
        </authorList>
    </citation>
    <scope>NUCLEOTIDE SEQUENCE [LARGE SCALE GENOMIC DNA]</scope>
    <source>
        <strain evidence="5">H4-8 / FGSC 9210</strain>
    </source>
</reference>
<dbReference type="HOGENOM" id="CLU_1099033_0_0_1"/>
<dbReference type="EMBL" id="GL377305">
    <property type="protein sequence ID" value="EFI98121.1"/>
    <property type="molecule type" value="Genomic_DNA"/>
</dbReference>
<name>D8Q2H5_SCHCM</name>
<keyword evidence="1" id="KW-0479">Metal-binding</keyword>
<organism evidence="5">
    <name type="scientific">Schizophyllum commune (strain H4-8 / FGSC 9210)</name>
    <name type="common">Split gill fungus</name>
    <dbReference type="NCBI Taxonomy" id="578458"/>
    <lineage>
        <taxon>Eukaryota</taxon>
        <taxon>Fungi</taxon>
        <taxon>Dikarya</taxon>
        <taxon>Basidiomycota</taxon>
        <taxon>Agaricomycotina</taxon>
        <taxon>Agaricomycetes</taxon>
        <taxon>Agaricomycetidae</taxon>
        <taxon>Agaricales</taxon>
        <taxon>Schizophyllaceae</taxon>
        <taxon>Schizophyllum</taxon>
    </lineage>
</organism>
<evidence type="ECO:0000256" key="1">
    <source>
        <dbReference type="PROSITE-ProRule" id="PRU00042"/>
    </source>
</evidence>
<dbReference type="OrthoDB" id="4748970at2759"/>
<dbReference type="InterPro" id="IPR013087">
    <property type="entry name" value="Znf_C2H2_type"/>
</dbReference>
<dbReference type="KEGG" id="scm:SCHCO_02242043"/>
<keyword evidence="1" id="KW-0862">Zinc</keyword>
<proteinExistence type="predicted"/>
<keyword evidence="5" id="KW-1185">Reference proteome</keyword>
<dbReference type="RefSeq" id="XP_003033024.1">
    <property type="nucleotide sequence ID" value="XM_003032978.1"/>
</dbReference>
<feature type="region of interest" description="Disordered" evidence="2">
    <location>
        <begin position="1"/>
        <end position="23"/>
    </location>
</feature>
<feature type="non-terminal residue" evidence="4">
    <location>
        <position position="253"/>
    </location>
</feature>
<protein>
    <recommendedName>
        <fullName evidence="3">C2H2-type domain-containing protein</fullName>
    </recommendedName>
</protein>